<organism evidence="2 3">
    <name type="scientific">Candidatus Nealsonbacteria bacterium CG23_combo_of_CG06-09_8_20_14_all_40_13</name>
    <dbReference type="NCBI Taxonomy" id="1974724"/>
    <lineage>
        <taxon>Bacteria</taxon>
        <taxon>Candidatus Nealsoniibacteriota</taxon>
    </lineage>
</organism>
<dbReference type="Proteomes" id="UP000231567">
    <property type="component" value="Unassembled WGS sequence"/>
</dbReference>
<feature type="transmembrane region" description="Helical" evidence="1">
    <location>
        <begin position="56"/>
        <end position="77"/>
    </location>
</feature>
<keyword evidence="1" id="KW-0812">Transmembrane</keyword>
<dbReference type="AlphaFoldDB" id="A0A2G9YQN1"/>
<accession>A0A2G9YQN1</accession>
<sequence length="141" mass="16983">MIDFKKLIQPSFIFNYQPQTFTFFWYSVIIFSAMVLSAVTVAIFLKTQGKPYLEKLKSSIFSLLLWTGGFGLALTFFHWQAIPYLSMRFLFEILFLVFIVWLIFILKYLIFNFKKEKQDFNQRQRFEKYLPRAQSRSLPKK</sequence>
<protein>
    <submittedName>
        <fullName evidence="2">Uncharacterized protein</fullName>
    </submittedName>
</protein>
<proteinExistence type="predicted"/>
<comment type="caution">
    <text evidence="2">The sequence shown here is derived from an EMBL/GenBank/DDBJ whole genome shotgun (WGS) entry which is preliminary data.</text>
</comment>
<feature type="transmembrane region" description="Helical" evidence="1">
    <location>
        <begin position="89"/>
        <end position="110"/>
    </location>
</feature>
<reference evidence="2 3" key="1">
    <citation type="submission" date="2017-09" db="EMBL/GenBank/DDBJ databases">
        <title>Depth-based differentiation of microbial function through sediment-hosted aquifers and enrichment of novel symbionts in the deep terrestrial subsurface.</title>
        <authorList>
            <person name="Probst A.J."/>
            <person name="Ladd B."/>
            <person name="Jarett J.K."/>
            <person name="Geller-Mcgrath D.E."/>
            <person name="Sieber C.M."/>
            <person name="Emerson J.B."/>
            <person name="Anantharaman K."/>
            <person name="Thomas B.C."/>
            <person name="Malmstrom R."/>
            <person name="Stieglmeier M."/>
            <person name="Klingl A."/>
            <person name="Woyke T."/>
            <person name="Ryan C.M."/>
            <person name="Banfield J.F."/>
        </authorList>
    </citation>
    <scope>NUCLEOTIDE SEQUENCE [LARGE SCALE GENOMIC DNA]</scope>
    <source>
        <strain evidence="2">CG23_combo_of_CG06-09_8_20_14_all_40_13</strain>
    </source>
</reference>
<keyword evidence="1" id="KW-1133">Transmembrane helix</keyword>
<name>A0A2G9YQN1_9BACT</name>
<gene>
    <name evidence="2" type="ORF">COX39_02385</name>
</gene>
<keyword evidence="1" id="KW-0472">Membrane</keyword>
<dbReference type="EMBL" id="PCRM01000034">
    <property type="protein sequence ID" value="PIP21546.1"/>
    <property type="molecule type" value="Genomic_DNA"/>
</dbReference>
<evidence type="ECO:0000256" key="1">
    <source>
        <dbReference type="SAM" id="Phobius"/>
    </source>
</evidence>
<evidence type="ECO:0000313" key="3">
    <source>
        <dbReference type="Proteomes" id="UP000231567"/>
    </source>
</evidence>
<feature type="transmembrane region" description="Helical" evidence="1">
    <location>
        <begin position="23"/>
        <end position="44"/>
    </location>
</feature>
<evidence type="ECO:0000313" key="2">
    <source>
        <dbReference type="EMBL" id="PIP21546.1"/>
    </source>
</evidence>